<comment type="caution">
    <text evidence="3">The sequence shown here is derived from an EMBL/GenBank/DDBJ whole genome shotgun (WGS) entry which is preliminary data.</text>
</comment>
<feature type="region of interest" description="Disordered" evidence="1">
    <location>
        <begin position="128"/>
        <end position="149"/>
    </location>
</feature>
<dbReference type="RefSeq" id="WP_131515349.1">
    <property type="nucleotide sequence ID" value="NZ_SJKD01000004.1"/>
</dbReference>
<sequence length="160" mass="17268">MMGIDETLARVQADLSRLEPAAAAAAASEPMTFLVDIRPESQRRRNGELPGGIVVERNHLEWRLDPRSDGRIPEAIDQDIRWIITCQSGFSSSLAAHSLCQIGLVRSTDMIGGFDAWLAAGLPVLQPATPRRPRGPGEGPSDGAMPFSARSCPLSRIVIV</sequence>
<dbReference type="InterPro" id="IPR036873">
    <property type="entry name" value="Rhodanese-like_dom_sf"/>
</dbReference>
<evidence type="ECO:0000313" key="3">
    <source>
        <dbReference type="EMBL" id="TCC49077.1"/>
    </source>
</evidence>
<dbReference type="SUPFAM" id="SSF52821">
    <property type="entry name" value="Rhodanese/Cell cycle control phosphatase"/>
    <property type="match status" value="1"/>
</dbReference>
<name>A0A4R0JRI9_9ACTN</name>
<reference evidence="3 4" key="1">
    <citation type="submission" date="2019-02" db="EMBL/GenBank/DDBJ databases">
        <title>Kribbella capetownensis sp. nov. and Kribbella speibonae sp. nov., isolated from soil.</title>
        <authorList>
            <person name="Curtis S.M."/>
            <person name="Norton I."/>
            <person name="Everest G.J."/>
            <person name="Meyers P.R."/>
        </authorList>
    </citation>
    <scope>NUCLEOTIDE SEQUENCE [LARGE SCALE GENOMIC DNA]</scope>
    <source>
        <strain evidence="3 4">YM53</strain>
    </source>
</reference>
<evidence type="ECO:0000313" key="4">
    <source>
        <dbReference type="Proteomes" id="UP000293342"/>
    </source>
</evidence>
<protein>
    <recommendedName>
        <fullName evidence="2">Rhodanese domain-containing protein</fullName>
    </recommendedName>
</protein>
<dbReference type="Pfam" id="PF00581">
    <property type="entry name" value="Rhodanese"/>
    <property type="match status" value="1"/>
</dbReference>
<evidence type="ECO:0000256" key="1">
    <source>
        <dbReference type="SAM" id="MobiDB-lite"/>
    </source>
</evidence>
<evidence type="ECO:0000259" key="2">
    <source>
        <dbReference type="PROSITE" id="PS50206"/>
    </source>
</evidence>
<proteinExistence type="predicted"/>
<dbReference type="PROSITE" id="PS50206">
    <property type="entry name" value="RHODANESE_3"/>
    <property type="match status" value="1"/>
</dbReference>
<keyword evidence="4" id="KW-1185">Reference proteome</keyword>
<dbReference type="OrthoDB" id="4828183at2"/>
<dbReference type="InterPro" id="IPR001763">
    <property type="entry name" value="Rhodanese-like_dom"/>
</dbReference>
<dbReference type="SMART" id="SM00450">
    <property type="entry name" value="RHOD"/>
    <property type="match status" value="1"/>
</dbReference>
<organism evidence="3 4">
    <name type="scientific">Kribbella capetownensis</name>
    <dbReference type="NCBI Taxonomy" id="1572659"/>
    <lineage>
        <taxon>Bacteria</taxon>
        <taxon>Bacillati</taxon>
        <taxon>Actinomycetota</taxon>
        <taxon>Actinomycetes</taxon>
        <taxon>Propionibacteriales</taxon>
        <taxon>Kribbellaceae</taxon>
        <taxon>Kribbella</taxon>
    </lineage>
</organism>
<dbReference type="Gene3D" id="3.40.250.10">
    <property type="entry name" value="Rhodanese-like domain"/>
    <property type="match status" value="1"/>
</dbReference>
<dbReference type="Proteomes" id="UP000293342">
    <property type="component" value="Unassembled WGS sequence"/>
</dbReference>
<gene>
    <name evidence="3" type="ORF">E0H75_21300</name>
</gene>
<feature type="domain" description="Rhodanese" evidence="2">
    <location>
        <begin position="28"/>
        <end position="126"/>
    </location>
</feature>
<accession>A0A4R0JRI9</accession>
<dbReference type="EMBL" id="SJKD01000004">
    <property type="protein sequence ID" value="TCC49077.1"/>
    <property type="molecule type" value="Genomic_DNA"/>
</dbReference>
<dbReference type="AlphaFoldDB" id="A0A4R0JRI9"/>